<proteinExistence type="predicted"/>
<dbReference type="PANTHER" id="PTHR46594">
    <property type="entry name" value="P-TYPE CATION-TRANSPORTING ATPASE"/>
    <property type="match status" value="1"/>
</dbReference>
<evidence type="ECO:0000259" key="2">
    <source>
        <dbReference type="PROSITE" id="PS50846"/>
    </source>
</evidence>
<dbReference type="InterPro" id="IPR006121">
    <property type="entry name" value="HMA_dom"/>
</dbReference>
<dbReference type="FunFam" id="3.30.70.100:FF:000005">
    <property type="entry name" value="Copper-exporting P-type ATPase A"/>
    <property type="match status" value="1"/>
</dbReference>
<keyword evidence="4" id="KW-1185">Reference proteome</keyword>
<keyword evidence="1" id="KW-0479">Metal-binding</keyword>
<dbReference type="Proteomes" id="UP000276223">
    <property type="component" value="Unassembled WGS sequence"/>
</dbReference>
<feature type="domain" description="HMA" evidence="2">
    <location>
        <begin position="1"/>
        <end position="66"/>
    </location>
</feature>
<dbReference type="Pfam" id="PF00403">
    <property type="entry name" value="HMA"/>
    <property type="match status" value="1"/>
</dbReference>
<protein>
    <submittedName>
        <fullName evidence="3">Copper chaperone</fullName>
    </submittedName>
</protein>
<dbReference type="OrthoDB" id="9801832at2"/>
<dbReference type="EMBL" id="RJVA01000009">
    <property type="protein sequence ID" value="ROR03275.1"/>
    <property type="molecule type" value="Genomic_DNA"/>
</dbReference>
<dbReference type="PROSITE" id="PS01047">
    <property type="entry name" value="HMA_1"/>
    <property type="match status" value="1"/>
</dbReference>
<dbReference type="RefSeq" id="WP_123289065.1">
    <property type="nucleotide sequence ID" value="NZ_RJVA01000009.1"/>
</dbReference>
<dbReference type="AlphaFoldDB" id="A0A3N1VKE1"/>
<gene>
    <name evidence="3" type="ORF">EDC27_0540</name>
</gene>
<organism evidence="3 4">
    <name type="scientific">Desulfosoma caldarium</name>
    <dbReference type="NCBI Taxonomy" id="610254"/>
    <lineage>
        <taxon>Bacteria</taxon>
        <taxon>Pseudomonadati</taxon>
        <taxon>Thermodesulfobacteriota</taxon>
        <taxon>Syntrophobacteria</taxon>
        <taxon>Syntrophobacterales</taxon>
        <taxon>Syntrophobacteraceae</taxon>
        <taxon>Desulfosoma</taxon>
    </lineage>
</organism>
<name>A0A3N1VKE1_9BACT</name>
<dbReference type="InterPro" id="IPR000428">
    <property type="entry name" value="Cu-bd"/>
</dbReference>
<sequence>MQETLHIKGMSCGHCVKAVEKALKEIPGIQHVQVDLATGTATVETASALDRQAVRQKIEKAGYELV</sequence>
<reference evidence="3 4" key="1">
    <citation type="submission" date="2018-11" db="EMBL/GenBank/DDBJ databases">
        <title>Genomic Encyclopedia of Type Strains, Phase IV (KMG-IV): sequencing the most valuable type-strain genomes for metagenomic binning, comparative biology and taxonomic classification.</title>
        <authorList>
            <person name="Goeker M."/>
        </authorList>
    </citation>
    <scope>NUCLEOTIDE SEQUENCE [LARGE SCALE GENOMIC DNA]</scope>
    <source>
        <strain evidence="3 4">DSM 22027</strain>
    </source>
</reference>
<comment type="caution">
    <text evidence="3">The sequence shown here is derived from an EMBL/GenBank/DDBJ whole genome shotgun (WGS) entry which is preliminary data.</text>
</comment>
<evidence type="ECO:0000313" key="3">
    <source>
        <dbReference type="EMBL" id="ROR03275.1"/>
    </source>
</evidence>
<dbReference type="InterPro" id="IPR017969">
    <property type="entry name" value="Heavy-metal-associated_CS"/>
</dbReference>
<evidence type="ECO:0000313" key="4">
    <source>
        <dbReference type="Proteomes" id="UP000276223"/>
    </source>
</evidence>
<dbReference type="PRINTS" id="PR00944">
    <property type="entry name" value="CUEXPORT"/>
</dbReference>
<dbReference type="InterPro" id="IPR036163">
    <property type="entry name" value="HMA_dom_sf"/>
</dbReference>
<evidence type="ECO:0000256" key="1">
    <source>
        <dbReference type="ARBA" id="ARBA00022723"/>
    </source>
</evidence>
<dbReference type="PANTHER" id="PTHR46594:SF4">
    <property type="entry name" value="P-TYPE CATION-TRANSPORTING ATPASE"/>
    <property type="match status" value="1"/>
</dbReference>
<dbReference type="CDD" id="cd00371">
    <property type="entry name" value="HMA"/>
    <property type="match status" value="1"/>
</dbReference>
<dbReference type="SUPFAM" id="SSF55008">
    <property type="entry name" value="HMA, heavy metal-associated domain"/>
    <property type="match status" value="1"/>
</dbReference>
<dbReference type="Gene3D" id="3.30.70.100">
    <property type="match status" value="1"/>
</dbReference>
<accession>A0A3N1VKE1</accession>
<dbReference type="GO" id="GO:0006825">
    <property type="term" value="P:copper ion transport"/>
    <property type="evidence" value="ECO:0007669"/>
    <property type="project" value="InterPro"/>
</dbReference>
<dbReference type="PROSITE" id="PS50846">
    <property type="entry name" value="HMA_2"/>
    <property type="match status" value="1"/>
</dbReference>
<dbReference type="GO" id="GO:0005507">
    <property type="term" value="F:copper ion binding"/>
    <property type="evidence" value="ECO:0007669"/>
    <property type="project" value="InterPro"/>
</dbReference>